<dbReference type="EMBL" id="MDYO01000004">
    <property type="protein sequence ID" value="OQE01486.1"/>
    <property type="molecule type" value="Genomic_DNA"/>
</dbReference>
<keyword evidence="2" id="KW-1185">Reference proteome</keyword>
<dbReference type="AlphaFoldDB" id="A0A1V6RIR2"/>
<evidence type="ECO:0000313" key="1">
    <source>
        <dbReference type="EMBL" id="OQE01486.1"/>
    </source>
</evidence>
<sequence>MTYTSLPGLPFELWASISLYLSNADIKPYRLACNQFNNAAHLRIDPVFLSANPLNIEVFRGIASHDKFRHRVTEIIWDDARLARGPRQTWDNFEGHELLSDEDEPGNSREWGKECPFYARECLIERHQYEEEDGCPMWFKEACLAQPSLKECWQHYQHLLRQQKDVLADNSDLDAFTYGIKQFPALKRVTITPAAHGYISIRSAVPDPNDPRFP</sequence>
<organism evidence="1 2">
    <name type="scientific">Penicillium solitum</name>
    <dbReference type="NCBI Taxonomy" id="60172"/>
    <lineage>
        <taxon>Eukaryota</taxon>
        <taxon>Fungi</taxon>
        <taxon>Dikarya</taxon>
        <taxon>Ascomycota</taxon>
        <taxon>Pezizomycotina</taxon>
        <taxon>Eurotiomycetes</taxon>
        <taxon>Eurotiomycetidae</taxon>
        <taxon>Eurotiales</taxon>
        <taxon>Aspergillaceae</taxon>
        <taxon>Penicillium</taxon>
    </lineage>
</organism>
<proteinExistence type="predicted"/>
<gene>
    <name evidence="1" type="ORF">PENSOL_c004G01758</name>
</gene>
<comment type="caution">
    <text evidence="1">The sequence shown here is derived from an EMBL/GenBank/DDBJ whole genome shotgun (WGS) entry which is preliminary data.</text>
</comment>
<dbReference type="Proteomes" id="UP000191612">
    <property type="component" value="Unassembled WGS sequence"/>
</dbReference>
<reference evidence="2" key="1">
    <citation type="journal article" date="2017" name="Nat. Microbiol.">
        <title>Global analysis of biosynthetic gene clusters reveals vast potential of secondary metabolite production in Penicillium species.</title>
        <authorList>
            <person name="Nielsen J.C."/>
            <person name="Grijseels S."/>
            <person name="Prigent S."/>
            <person name="Ji B."/>
            <person name="Dainat J."/>
            <person name="Nielsen K.F."/>
            <person name="Frisvad J.C."/>
            <person name="Workman M."/>
            <person name="Nielsen J."/>
        </authorList>
    </citation>
    <scope>NUCLEOTIDE SEQUENCE [LARGE SCALE GENOMIC DNA]</scope>
    <source>
        <strain evidence="2">IBT 29525</strain>
    </source>
</reference>
<protein>
    <recommendedName>
        <fullName evidence="3">F-box domain-containing protein</fullName>
    </recommendedName>
</protein>
<evidence type="ECO:0008006" key="3">
    <source>
        <dbReference type="Google" id="ProtNLM"/>
    </source>
</evidence>
<dbReference type="STRING" id="60172.A0A1V6RIR2"/>
<evidence type="ECO:0000313" key="2">
    <source>
        <dbReference type="Proteomes" id="UP000191612"/>
    </source>
</evidence>
<name>A0A1V6RIR2_9EURO</name>
<accession>A0A1V6RIR2</accession>